<dbReference type="Proteomes" id="UP000246303">
    <property type="component" value="Unassembled WGS sequence"/>
</dbReference>
<comment type="caution">
    <text evidence="2">The sequence shown here is derived from an EMBL/GenBank/DDBJ whole genome shotgun (WGS) entry which is preliminary data.</text>
</comment>
<accession>A0A2V3DSJ3</accession>
<dbReference type="AlphaFoldDB" id="A0A2V3DSJ3"/>
<evidence type="ECO:0000313" key="3">
    <source>
        <dbReference type="Proteomes" id="UP000246303"/>
    </source>
</evidence>
<gene>
    <name evidence="2" type="ORF">CVS29_11180</name>
</gene>
<dbReference type="InterPro" id="IPR040783">
    <property type="entry name" value="VLRF1"/>
</dbReference>
<dbReference type="EMBL" id="QHLZ01000006">
    <property type="protein sequence ID" value="PXA65226.1"/>
    <property type="molecule type" value="Genomic_DNA"/>
</dbReference>
<reference evidence="2 3" key="1">
    <citation type="submission" date="2018-05" db="EMBL/GenBank/DDBJ databases">
        <title>Genetic diversity of glacier-inhabiting Cryobacterium bacteria in China and description of Cryobacterium mengkeensis sp. nov. and Arthrobacter glacialis sp. nov.</title>
        <authorList>
            <person name="Liu Q."/>
            <person name="Xin Y.-H."/>
        </authorList>
    </citation>
    <scope>NUCLEOTIDE SEQUENCE [LARGE SCALE GENOMIC DNA]</scope>
    <source>
        <strain evidence="2 3">GP3</strain>
    </source>
</reference>
<dbReference type="OrthoDB" id="3728778at2"/>
<evidence type="ECO:0000259" key="1">
    <source>
        <dbReference type="Pfam" id="PF18859"/>
    </source>
</evidence>
<sequence>MNPAQRTNYVPASRLMGWLERFSGAHGGQDSLQDTDDGVMLRMRDGATATLAAPWPAEGRPGRGTNILERLVSVTAQERSYGILLLRRGGFAVGVAKAGKLVAHKVGSASGRSRGTDPAAAVIERASQEASRLFAGAAFEYLGTGGDRQLVDSVLSVPALRRYADTTRLAPIPVQELKMDALMRAAADFASVRIHITDVHK</sequence>
<feature type="domain" description="Actinobacteria/chloroflexi VLRF1 release factor" evidence="1">
    <location>
        <begin position="79"/>
        <end position="195"/>
    </location>
</feature>
<evidence type="ECO:0000313" key="2">
    <source>
        <dbReference type="EMBL" id="PXA65226.1"/>
    </source>
</evidence>
<proteinExistence type="predicted"/>
<name>A0A2V3DSJ3_9MICC</name>
<protein>
    <recommendedName>
        <fullName evidence="1">Actinobacteria/chloroflexi VLRF1 release factor domain-containing protein</fullName>
    </recommendedName>
</protein>
<dbReference type="Pfam" id="PF18859">
    <property type="entry name" value="acVLRF1"/>
    <property type="match status" value="1"/>
</dbReference>
<organism evidence="2 3">
    <name type="scientific">Arthrobacter psychrochitiniphilus</name>
    <dbReference type="NCBI Taxonomy" id="291045"/>
    <lineage>
        <taxon>Bacteria</taxon>
        <taxon>Bacillati</taxon>
        <taxon>Actinomycetota</taxon>
        <taxon>Actinomycetes</taxon>
        <taxon>Micrococcales</taxon>
        <taxon>Micrococcaceae</taxon>
        <taxon>Arthrobacter</taxon>
    </lineage>
</organism>
<dbReference type="NCBIfam" id="NF041024">
    <property type="entry name" value="acVLRF1_NCBI"/>
    <property type="match status" value="1"/>
</dbReference>
<keyword evidence="3" id="KW-1185">Reference proteome</keyword>
<dbReference type="RefSeq" id="WP_110106402.1">
    <property type="nucleotide sequence ID" value="NZ_JACBZZ010000001.1"/>
</dbReference>